<feature type="binding site" evidence="19">
    <location>
        <begin position="103"/>
        <end position="107"/>
    </location>
    <ligand>
        <name>NAD(+)</name>
        <dbReference type="ChEBI" id="CHEBI:57540"/>
    </ligand>
</feature>
<evidence type="ECO:0000256" key="15">
    <source>
        <dbReference type="ARBA" id="ARBA00023027"/>
    </source>
</evidence>
<dbReference type="GO" id="GO:0003856">
    <property type="term" value="F:3-dehydroquinate synthase activity"/>
    <property type="evidence" value="ECO:0007669"/>
    <property type="project" value="UniProtKB-UniRule"/>
</dbReference>
<comment type="function">
    <text evidence="4 19">Catalyzes the conversion of 3-deoxy-D-arabino-heptulosonate 7-phosphate (DAHP) to dehydroquinate (DHQ).</text>
</comment>
<dbReference type="Proteomes" id="UP000002572">
    <property type="component" value="Chromosome"/>
</dbReference>
<feature type="binding site" evidence="19">
    <location>
        <begin position="167"/>
        <end position="170"/>
    </location>
    <ligand>
        <name>NAD(+)</name>
        <dbReference type="ChEBI" id="CHEBI:57540"/>
    </ligand>
</feature>
<evidence type="ECO:0000256" key="3">
    <source>
        <dbReference type="ARBA" id="ARBA00001947"/>
    </source>
</evidence>
<evidence type="ECO:0000259" key="21">
    <source>
        <dbReference type="Pfam" id="PF24621"/>
    </source>
</evidence>
<evidence type="ECO:0000256" key="4">
    <source>
        <dbReference type="ARBA" id="ARBA00003485"/>
    </source>
</evidence>
<keyword evidence="23" id="KW-1185">Reference proteome</keyword>
<organism evidence="22 23">
    <name type="scientific">Desulfurispirillum indicum (strain ATCC BAA-1389 / DSM 22839 / S5)</name>
    <dbReference type="NCBI Taxonomy" id="653733"/>
    <lineage>
        <taxon>Bacteria</taxon>
        <taxon>Pseudomonadati</taxon>
        <taxon>Chrysiogenota</taxon>
        <taxon>Chrysiogenia</taxon>
        <taxon>Chrysiogenales</taxon>
        <taxon>Chrysiogenaceae</taxon>
        <taxon>Desulfurispirillum</taxon>
    </lineage>
</organism>
<evidence type="ECO:0000256" key="13">
    <source>
        <dbReference type="ARBA" id="ARBA00022741"/>
    </source>
</evidence>
<protein>
    <recommendedName>
        <fullName evidence="9 19">3-dehydroquinate synthase</fullName>
        <shortName evidence="19">DHQS</shortName>
        <ecNumber evidence="8 19">4.2.3.4</ecNumber>
    </recommendedName>
</protein>
<feature type="binding site" evidence="19">
    <location>
        <position position="182"/>
    </location>
    <ligand>
        <name>Zn(2+)</name>
        <dbReference type="ChEBI" id="CHEBI:29105"/>
    </ligand>
</feature>
<evidence type="ECO:0000256" key="17">
    <source>
        <dbReference type="ARBA" id="ARBA00023239"/>
    </source>
</evidence>
<comment type="cofactor">
    <cofactor evidence="2 19">
        <name>NAD(+)</name>
        <dbReference type="ChEBI" id="CHEBI:57540"/>
    </cofactor>
</comment>
<feature type="binding site" evidence="19">
    <location>
        <position position="149"/>
    </location>
    <ligand>
        <name>NAD(+)</name>
        <dbReference type="ChEBI" id="CHEBI:57540"/>
    </ligand>
</feature>
<keyword evidence="17 19" id="KW-0456">Lyase</keyword>
<dbReference type="UniPathway" id="UPA00053">
    <property type="reaction ID" value="UER00085"/>
</dbReference>
<dbReference type="RefSeq" id="WP_013506441.1">
    <property type="nucleotide sequence ID" value="NC_014836.1"/>
</dbReference>
<evidence type="ECO:0000256" key="1">
    <source>
        <dbReference type="ARBA" id="ARBA00001393"/>
    </source>
</evidence>
<feature type="binding site" evidence="19">
    <location>
        <position position="245"/>
    </location>
    <ligand>
        <name>Zn(2+)</name>
        <dbReference type="ChEBI" id="CHEBI:29105"/>
    </ligand>
</feature>
<dbReference type="Gene3D" id="1.20.1090.10">
    <property type="entry name" value="Dehydroquinate synthase-like - alpha domain"/>
    <property type="match status" value="1"/>
</dbReference>
<gene>
    <name evidence="19" type="primary">aroB</name>
    <name evidence="22" type="ordered locus">Selin_1834</name>
</gene>
<evidence type="ECO:0000256" key="5">
    <source>
        <dbReference type="ARBA" id="ARBA00004496"/>
    </source>
</evidence>
<feature type="binding site" evidence="19">
    <location>
        <begin position="69"/>
        <end position="74"/>
    </location>
    <ligand>
        <name>NAD(+)</name>
        <dbReference type="ChEBI" id="CHEBI:57540"/>
    </ligand>
</feature>
<keyword evidence="13 19" id="KW-0547">Nucleotide-binding</keyword>
<dbReference type="PANTHER" id="PTHR43622:SF7">
    <property type="entry name" value="3-DEHYDROQUINATE SYNTHASE, CHLOROPLASTIC"/>
    <property type="match status" value="1"/>
</dbReference>
<feature type="domain" description="3-dehydroquinate synthase N-terminal" evidence="20">
    <location>
        <begin position="66"/>
        <end position="176"/>
    </location>
</feature>
<reference evidence="22 23" key="1">
    <citation type="submission" date="2010-12" db="EMBL/GenBank/DDBJ databases">
        <title>Complete sequence of Desulfurispirillum indicum S5.</title>
        <authorList>
            <consortium name="US DOE Joint Genome Institute"/>
            <person name="Lucas S."/>
            <person name="Copeland A."/>
            <person name="Lapidus A."/>
            <person name="Cheng J.-F."/>
            <person name="Goodwin L."/>
            <person name="Pitluck S."/>
            <person name="Chertkov O."/>
            <person name="Held B."/>
            <person name="Detter J.C."/>
            <person name="Han C."/>
            <person name="Tapia R."/>
            <person name="Land M."/>
            <person name="Hauser L."/>
            <person name="Kyrpides N."/>
            <person name="Ivanova N."/>
            <person name="Mikhailova N."/>
            <person name="Haggblom M."/>
            <person name="Rauschenbach I."/>
            <person name="Bini E."/>
            <person name="Woyke T."/>
        </authorList>
    </citation>
    <scope>NUCLEOTIDE SEQUENCE [LARGE SCALE GENOMIC DNA]</scope>
    <source>
        <strain evidence="23">ATCC BAA-1389 / DSM 22839 / S5</strain>
    </source>
</reference>
<keyword evidence="12 19" id="KW-0479">Metal-binding</keyword>
<evidence type="ECO:0000256" key="14">
    <source>
        <dbReference type="ARBA" id="ARBA00022833"/>
    </source>
</evidence>
<dbReference type="InterPro" id="IPR016037">
    <property type="entry name" value="DHQ_synth_AroB"/>
</dbReference>
<dbReference type="GO" id="GO:0005737">
    <property type="term" value="C:cytoplasm"/>
    <property type="evidence" value="ECO:0007669"/>
    <property type="project" value="UniProtKB-SubCell"/>
</dbReference>
<evidence type="ECO:0000256" key="8">
    <source>
        <dbReference type="ARBA" id="ARBA00013031"/>
    </source>
</evidence>
<dbReference type="OrthoDB" id="9806583at2"/>
<dbReference type="NCBIfam" id="TIGR01357">
    <property type="entry name" value="aroB"/>
    <property type="match status" value="1"/>
</dbReference>
<evidence type="ECO:0000256" key="7">
    <source>
        <dbReference type="ARBA" id="ARBA00005412"/>
    </source>
</evidence>
<accession>E6W1L2</accession>
<dbReference type="FunFam" id="3.40.50.1970:FF:000007">
    <property type="entry name" value="Pentafunctional AROM polypeptide"/>
    <property type="match status" value="1"/>
</dbReference>
<dbReference type="GO" id="GO:0046872">
    <property type="term" value="F:metal ion binding"/>
    <property type="evidence" value="ECO:0007669"/>
    <property type="project" value="UniProtKB-KW"/>
</dbReference>
<feature type="binding site" evidence="19">
    <location>
        <position position="140"/>
    </location>
    <ligand>
        <name>NAD(+)</name>
        <dbReference type="ChEBI" id="CHEBI:57540"/>
    </ligand>
</feature>
<dbReference type="Gene3D" id="3.40.50.1970">
    <property type="match status" value="1"/>
</dbReference>
<feature type="binding site" evidence="19">
    <location>
        <position position="262"/>
    </location>
    <ligand>
        <name>Zn(2+)</name>
        <dbReference type="ChEBI" id="CHEBI:29105"/>
    </ligand>
</feature>
<dbReference type="HAMAP" id="MF_00110">
    <property type="entry name" value="DHQ_synthase"/>
    <property type="match status" value="1"/>
</dbReference>
<evidence type="ECO:0000256" key="19">
    <source>
        <dbReference type="HAMAP-Rule" id="MF_00110"/>
    </source>
</evidence>
<comment type="subcellular location">
    <subcellularLocation>
        <location evidence="5 19">Cytoplasm</location>
    </subcellularLocation>
</comment>
<dbReference type="Pfam" id="PF24621">
    <property type="entry name" value="DHQS_C"/>
    <property type="match status" value="1"/>
</dbReference>
<evidence type="ECO:0000256" key="2">
    <source>
        <dbReference type="ARBA" id="ARBA00001911"/>
    </source>
</evidence>
<evidence type="ECO:0000256" key="12">
    <source>
        <dbReference type="ARBA" id="ARBA00022723"/>
    </source>
</evidence>
<evidence type="ECO:0000256" key="16">
    <source>
        <dbReference type="ARBA" id="ARBA00023141"/>
    </source>
</evidence>
<dbReference type="GO" id="GO:0009073">
    <property type="term" value="P:aromatic amino acid family biosynthetic process"/>
    <property type="evidence" value="ECO:0007669"/>
    <property type="project" value="UniProtKB-KW"/>
</dbReference>
<dbReference type="EC" id="4.2.3.4" evidence="8 19"/>
<feature type="binding site" evidence="19">
    <location>
        <begin position="127"/>
        <end position="128"/>
    </location>
    <ligand>
        <name>NAD(+)</name>
        <dbReference type="ChEBI" id="CHEBI:57540"/>
    </ligand>
</feature>
<dbReference type="PIRSF" id="PIRSF001455">
    <property type="entry name" value="DHQ_synth"/>
    <property type="match status" value="1"/>
</dbReference>
<dbReference type="InParanoid" id="E6W1L2"/>
<keyword evidence="11 19" id="KW-0028">Amino-acid biosynthesis</keyword>
<dbReference type="SUPFAM" id="SSF56796">
    <property type="entry name" value="Dehydroquinate synthase-like"/>
    <property type="match status" value="1"/>
</dbReference>
<feature type="domain" description="3-dehydroquinate synthase C-terminal" evidence="21">
    <location>
        <begin position="179"/>
        <end position="321"/>
    </location>
</feature>
<comment type="cofactor">
    <cofactor evidence="3">
        <name>Zn(2+)</name>
        <dbReference type="ChEBI" id="CHEBI:29105"/>
    </cofactor>
</comment>
<dbReference type="InterPro" id="IPR030963">
    <property type="entry name" value="DHQ_synth_fam"/>
</dbReference>
<evidence type="ECO:0000259" key="20">
    <source>
        <dbReference type="Pfam" id="PF01761"/>
    </source>
</evidence>
<name>E6W1L2_DESIS</name>
<evidence type="ECO:0000313" key="22">
    <source>
        <dbReference type="EMBL" id="ADU66561.1"/>
    </source>
</evidence>
<proteinExistence type="inferred from homology"/>
<dbReference type="GO" id="GO:0008652">
    <property type="term" value="P:amino acid biosynthetic process"/>
    <property type="evidence" value="ECO:0007669"/>
    <property type="project" value="UniProtKB-KW"/>
</dbReference>
<comment type="similarity">
    <text evidence="7 19">Belongs to the sugar phosphate cyclases superfamily. Dehydroquinate synthase family.</text>
</comment>
<sequence>MKQITLQVPIGATAATSYPIRIDDRFCLPEGIGKRRTYIITQPRILELWGNQLLEHSGLQPTATYCMGDGEEHKSLDTFAAIQEWLLENGANRSSLLIAFGGGVVGDMTGFVAATFMRGIDFIQIPTTLLSQVDSSVGGKTGVNLTRGKNMVGAFHQPVHVAINTDTLTTLDSRNYAAGIAEVIKYGFAMDAELFDTLCRQRAALKARDPEVLSEIIRHCCLIKSHIVSQDERESGLRAVLNFGHTIGHIVEKWGKYQSHLHGEAVAIGMVAAARLSEQLLGLDPESTRRLVELLDFFDLPVSLPLPFDIINQYIGSDKKSTDTAIRFVLVPATGQWEFVDIPLPFALQEYISE</sequence>
<keyword evidence="10 19" id="KW-0963">Cytoplasm</keyword>
<comment type="catalytic activity">
    <reaction evidence="1 19">
        <text>7-phospho-2-dehydro-3-deoxy-D-arabino-heptonate = 3-dehydroquinate + phosphate</text>
        <dbReference type="Rhea" id="RHEA:21968"/>
        <dbReference type="ChEBI" id="CHEBI:32364"/>
        <dbReference type="ChEBI" id="CHEBI:43474"/>
        <dbReference type="ChEBI" id="CHEBI:58394"/>
        <dbReference type="EC" id="4.2.3.4"/>
    </reaction>
</comment>
<evidence type="ECO:0000256" key="9">
    <source>
        <dbReference type="ARBA" id="ARBA00017684"/>
    </source>
</evidence>
<keyword evidence="14 19" id="KW-0862">Zinc</keyword>
<dbReference type="HOGENOM" id="CLU_001201_0_2_0"/>
<dbReference type="InterPro" id="IPR050071">
    <property type="entry name" value="Dehydroquinate_synthase"/>
</dbReference>
<evidence type="ECO:0000256" key="18">
    <source>
        <dbReference type="ARBA" id="ARBA00023285"/>
    </source>
</evidence>
<keyword evidence="16 19" id="KW-0057">Aromatic amino acid biosynthesis</keyword>
<evidence type="ECO:0000256" key="11">
    <source>
        <dbReference type="ARBA" id="ARBA00022605"/>
    </source>
</evidence>
<evidence type="ECO:0000256" key="6">
    <source>
        <dbReference type="ARBA" id="ARBA00004661"/>
    </source>
</evidence>
<dbReference type="CDD" id="cd08195">
    <property type="entry name" value="DHQS"/>
    <property type="match status" value="1"/>
</dbReference>
<dbReference type="AlphaFoldDB" id="E6W1L2"/>
<evidence type="ECO:0000256" key="10">
    <source>
        <dbReference type="ARBA" id="ARBA00022490"/>
    </source>
</evidence>
<dbReference type="PANTHER" id="PTHR43622">
    <property type="entry name" value="3-DEHYDROQUINATE SYNTHASE"/>
    <property type="match status" value="1"/>
</dbReference>
<dbReference type="GO" id="GO:0000166">
    <property type="term" value="F:nucleotide binding"/>
    <property type="evidence" value="ECO:0007669"/>
    <property type="project" value="UniProtKB-KW"/>
</dbReference>
<comment type="pathway">
    <text evidence="6 19">Metabolic intermediate biosynthesis; chorismate biosynthesis; chorismate from D-erythrose 4-phosphate and phosphoenolpyruvate: step 2/7.</text>
</comment>
<dbReference type="GO" id="GO:0009423">
    <property type="term" value="P:chorismate biosynthetic process"/>
    <property type="evidence" value="ECO:0007669"/>
    <property type="project" value="UniProtKB-UniRule"/>
</dbReference>
<dbReference type="KEGG" id="din:Selin_1834"/>
<dbReference type="InterPro" id="IPR056179">
    <property type="entry name" value="DHQS_C"/>
</dbReference>
<dbReference type="FunCoup" id="E6W1L2">
    <property type="interactions" value="492"/>
</dbReference>
<comment type="cofactor">
    <cofactor evidence="19">
        <name>Co(2+)</name>
        <dbReference type="ChEBI" id="CHEBI:48828"/>
    </cofactor>
    <cofactor evidence="19">
        <name>Zn(2+)</name>
        <dbReference type="ChEBI" id="CHEBI:29105"/>
    </cofactor>
    <text evidence="19">Binds 1 divalent metal cation per subunit. Can use either Co(2+) or Zn(2+).</text>
</comment>
<dbReference type="STRING" id="653733.Selin_1834"/>
<evidence type="ECO:0000313" key="23">
    <source>
        <dbReference type="Proteomes" id="UP000002572"/>
    </source>
</evidence>
<dbReference type="Pfam" id="PF01761">
    <property type="entry name" value="DHQ_synthase"/>
    <property type="match status" value="1"/>
</dbReference>
<dbReference type="EMBL" id="CP002432">
    <property type="protein sequence ID" value="ADU66561.1"/>
    <property type="molecule type" value="Genomic_DNA"/>
</dbReference>
<keyword evidence="15 19" id="KW-0520">NAD</keyword>
<dbReference type="eggNOG" id="COG0337">
    <property type="taxonomic scope" value="Bacteria"/>
</dbReference>
<keyword evidence="18 19" id="KW-0170">Cobalt</keyword>
<dbReference type="InterPro" id="IPR030960">
    <property type="entry name" value="DHQS/DOIS_N"/>
</dbReference>